<keyword evidence="9" id="KW-1185">Reference proteome</keyword>
<sequence length="343" mass="35402">MKAERARIVAAAAKLDPAVRAVLLHGGDESASRDLADRFARQFADSGNPLAVETIPAPELDKDPARLVAAAGAVSMFGDRTLIRVDGADDDTLTALTQLLDGPPGNPVVLVAGTLRKGSKLLTACEAHKAVLSLASYAPSARDAGAAIDEIGAEFGLTAGRGAAAKLFEACAGDRGVLRREVEKLALFLDASPAAPQVFELADLVSIGADVGDGEAQALVASIARGDAAEVERQLAQLGGGSAGITLLRAMTRRLWQLLDLRQAVDGGASPESAVDGARPPVFWKEKAAMTQEVARWRTPMLRAALARLLATERAIKSPGGAGDVLAMQALLGIAVQAAGARR</sequence>
<evidence type="ECO:0000256" key="7">
    <source>
        <dbReference type="ARBA" id="ARBA00049244"/>
    </source>
</evidence>
<dbReference type="InterPro" id="IPR027417">
    <property type="entry name" value="P-loop_NTPase"/>
</dbReference>
<gene>
    <name evidence="8" type="ORF">FMM06_14640</name>
</gene>
<dbReference type="EMBL" id="VJWA01000002">
    <property type="protein sequence ID" value="TRW14901.1"/>
    <property type="molecule type" value="Genomic_DNA"/>
</dbReference>
<keyword evidence="5" id="KW-0239">DNA-directed DNA polymerase</keyword>
<dbReference type="GO" id="GO:0003887">
    <property type="term" value="F:DNA-directed DNA polymerase activity"/>
    <property type="evidence" value="ECO:0007669"/>
    <property type="project" value="UniProtKB-KW"/>
</dbReference>
<dbReference type="OrthoDB" id="9804983at2"/>
<evidence type="ECO:0000256" key="6">
    <source>
        <dbReference type="ARBA" id="ARBA00034754"/>
    </source>
</evidence>
<dbReference type="Proteomes" id="UP000317894">
    <property type="component" value="Unassembled WGS sequence"/>
</dbReference>
<keyword evidence="2" id="KW-0808">Transferase</keyword>
<evidence type="ECO:0000256" key="5">
    <source>
        <dbReference type="ARBA" id="ARBA00022932"/>
    </source>
</evidence>
<dbReference type="InterPro" id="IPR008921">
    <property type="entry name" value="DNA_pol3_clamp-load_cplx_C"/>
</dbReference>
<organism evidence="8 9">
    <name type="scientific">Glacieibacterium frigidum</name>
    <dbReference type="NCBI Taxonomy" id="2593303"/>
    <lineage>
        <taxon>Bacteria</taxon>
        <taxon>Pseudomonadati</taxon>
        <taxon>Pseudomonadota</taxon>
        <taxon>Alphaproteobacteria</taxon>
        <taxon>Sphingomonadales</taxon>
        <taxon>Sphingosinicellaceae</taxon>
        <taxon>Glacieibacterium</taxon>
    </lineage>
</organism>
<keyword evidence="3" id="KW-0548">Nucleotidyltransferase</keyword>
<dbReference type="RefSeq" id="WP_144335071.1">
    <property type="nucleotide sequence ID" value="NZ_VJWA01000002.1"/>
</dbReference>
<dbReference type="NCBIfam" id="TIGR01128">
    <property type="entry name" value="holA"/>
    <property type="match status" value="1"/>
</dbReference>
<evidence type="ECO:0000256" key="2">
    <source>
        <dbReference type="ARBA" id="ARBA00022679"/>
    </source>
</evidence>
<evidence type="ECO:0000256" key="4">
    <source>
        <dbReference type="ARBA" id="ARBA00022705"/>
    </source>
</evidence>
<comment type="catalytic activity">
    <reaction evidence="7">
        <text>DNA(n) + a 2'-deoxyribonucleoside 5'-triphosphate = DNA(n+1) + diphosphate</text>
        <dbReference type="Rhea" id="RHEA:22508"/>
        <dbReference type="Rhea" id="RHEA-COMP:17339"/>
        <dbReference type="Rhea" id="RHEA-COMP:17340"/>
        <dbReference type="ChEBI" id="CHEBI:33019"/>
        <dbReference type="ChEBI" id="CHEBI:61560"/>
        <dbReference type="ChEBI" id="CHEBI:173112"/>
        <dbReference type="EC" id="2.7.7.7"/>
    </reaction>
</comment>
<keyword evidence="4" id="KW-0235">DNA replication</keyword>
<dbReference type="GO" id="GO:0006261">
    <property type="term" value="P:DNA-templated DNA replication"/>
    <property type="evidence" value="ECO:0007669"/>
    <property type="project" value="TreeGrafter"/>
</dbReference>
<evidence type="ECO:0000313" key="9">
    <source>
        <dbReference type="Proteomes" id="UP000317894"/>
    </source>
</evidence>
<evidence type="ECO:0000313" key="8">
    <source>
        <dbReference type="EMBL" id="TRW14901.1"/>
    </source>
</evidence>
<proteinExistence type="inferred from homology"/>
<dbReference type="SUPFAM" id="SSF48019">
    <property type="entry name" value="post-AAA+ oligomerization domain-like"/>
    <property type="match status" value="1"/>
</dbReference>
<dbReference type="Gene3D" id="1.20.272.10">
    <property type="match status" value="1"/>
</dbReference>
<dbReference type="AlphaFoldDB" id="A0A552U9K7"/>
<name>A0A552U9K7_9SPHN</name>
<protein>
    <recommendedName>
        <fullName evidence="1">DNA-directed DNA polymerase</fullName>
        <ecNumber evidence="1">2.7.7.7</ecNumber>
    </recommendedName>
</protein>
<dbReference type="EC" id="2.7.7.7" evidence="1"/>
<comment type="similarity">
    <text evidence="6">Belongs to the DNA polymerase HolA subunit family.</text>
</comment>
<dbReference type="GO" id="GO:0003677">
    <property type="term" value="F:DNA binding"/>
    <property type="evidence" value="ECO:0007669"/>
    <property type="project" value="InterPro"/>
</dbReference>
<dbReference type="Gene3D" id="3.40.50.300">
    <property type="entry name" value="P-loop containing nucleotide triphosphate hydrolases"/>
    <property type="match status" value="1"/>
</dbReference>
<dbReference type="InterPro" id="IPR005790">
    <property type="entry name" value="DNA_polIII_delta"/>
</dbReference>
<dbReference type="PANTHER" id="PTHR34388">
    <property type="entry name" value="DNA POLYMERASE III SUBUNIT DELTA"/>
    <property type="match status" value="1"/>
</dbReference>
<dbReference type="PANTHER" id="PTHR34388:SF1">
    <property type="entry name" value="DNA POLYMERASE III SUBUNIT DELTA"/>
    <property type="match status" value="1"/>
</dbReference>
<dbReference type="GO" id="GO:0009360">
    <property type="term" value="C:DNA polymerase III complex"/>
    <property type="evidence" value="ECO:0007669"/>
    <property type="project" value="TreeGrafter"/>
</dbReference>
<accession>A0A552U9K7</accession>
<reference evidence="8 9" key="1">
    <citation type="submission" date="2019-07" db="EMBL/GenBank/DDBJ databases">
        <title>Novel species isolated from glacier.</title>
        <authorList>
            <person name="Liu Q."/>
            <person name="Xin Y.-H."/>
        </authorList>
    </citation>
    <scope>NUCLEOTIDE SEQUENCE [LARGE SCALE GENOMIC DNA]</scope>
    <source>
        <strain evidence="8 9">LB1R16</strain>
    </source>
</reference>
<evidence type="ECO:0000256" key="1">
    <source>
        <dbReference type="ARBA" id="ARBA00012417"/>
    </source>
</evidence>
<evidence type="ECO:0000256" key="3">
    <source>
        <dbReference type="ARBA" id="ARBA00022695"/>
    </source>
</evidence>
<dbReference type="SUPFAM" id="SSF52540">
    <property type="entry name" value="P-loop containing nucleoside triphosphate hydrolases"/>
    <property type="match status" value="1"/>
</dbReference>
<comment type="caution">
    <text evidence="8">The sequence shown here is derived from an EMBL/GenBank/DDBJ whole genome shotgun (WGS) entry which is preliminary data.</text>
</comment>